<dbReference type="AlphaFoldDB" id="A0A518CW57"/>
<dbReference type="Proteomes" id="UP000319342">
    <property type="component" value="Chromosome"/>
</dbReference>
<dbReference type="EMBL" id="CP036290">
    <property type="protein sequence ID" value="QDU83434.1"/>
    <property type="molecule type" value="Genomic_DNA"/>
</dbReference>
<dbReference type="CDD" id="cd05666">
    <property type="entry name" value="M20_Acy1-like"/>
    <property type="match status" value="1"/>
</dbReference>
<evidence type="ECO:0000313" key="5">
    <source>
        <dbReference type="Proteomes" id="UP000319342"/>
    </source>
</evidence>
<dbReference type="InterPro" id="IPR017439">
    <property type="entry name" value="Amidohydrolase"/>
</dbReference>
<feature type="domain" description="Peptidase M20 dimerisation" evidence="3">
    <location>
        <begin position="186"/>
        <end position="280"/>
    </location>
</feature>
<evidence type="ECO:0000259" key="3">
    <source>
        <dbReference type="Pfam" id="PF07687"/>
    </source>
</evidence>
<evidence type="ECO:0000256" key="2">
    <source>
        <dbReference type="PIRSR" id="PIRSR005962-1"/>
    </source>
</evidence>
<dbReference type="GO" id="GO:0050118">
    <property type="term" value="F:N-acetyldiaminopimelate deacetylase activity"/>
    <property type="evidence" value="ECO:0007669"/>
    <property type="project" value="UniProtKB-ARBA"/>
</dbReference>
<proteinExistence type="predicted"/>
<dbReference type="PANTHER" id="PTHR11014">
    <property type="entry name" value="PEPTIDASE M20 FAMILY MEMBER"/>
    <property type="match status" value="1"/>
</dbReference>
<dbReference type="PANTHER" id="PTHR11014:SF63">
    <property type="entry name" value="METALLOPEPTIDASE, PUTATIVE (AFU_ORTHOLOGUE AFUA_6G09600)-RELATED"/>
    <property type="match status" value="1"/>
</dbReference>
<feature type="binding site" evidence="2">
    <location>
        <position position="136"/>
    </location>
    <ligand>
        <name>Mn(2+)</name>
        <dbReference type="ChEBI" id="CHEBI:29035"/>
        <label>2</label>
    </ligand>
</feature>
<dbReference type="SUPFAM" id="SSF55031">
    <property type="entry name" value="Bacterial exopeptidase dimerisation domain"/>
    <property type="match status" value="1"/>
</dbReference>
<dbReference type="Pfam" id="PF01546">
    <property type="entry name" value="Peptidase_M20"/>
    <property type="match status" value="1"/>
</dbReference>
<feature type="binding site" evidence="2">
    <location>
        <position position="103"/>
    </location>
    <ligand>
        <name>Mn(2+)</name>
        <dbReference type="ChEBI" id="CHEBI:29035"/>
        <label>2</label>
    </ligand>
</feature>
<organism evidence="4 5">
    <name type="scientific">Rohdeia mirabilis</name>
    <dbReference type="NCBI Taxonomy" id="2528008"/>
    <lineage>
        <taxon>Bacteria</taxon>
        <taxon>Pseudomonadati</taxon>
        <taxon>Planctomycetota</taxon>
        <taxon>Planctomycetia</taxon>
        <taxon>Planctomycetia incertae sedis</taxon>
        <taxon>Rohdeia</taxon>
    </lineage>
</organism>
<keyword evidence="1 4" id="KW-0378">Hydrolase</keyword>
<feature type="binding site" evidence="2">
    <location>
        <position position="360"/>
    </location>
    <ligand>
        <name>Mn(2+)</name>
        <dbReference type="ChEBI" id="CHEBI:29035"/>
        <label>2</label>
    </ligand>
</feature>
<dbReference type="Gene3D" id="3.40.630.10">
    <property type="entry name" value="Zn peptidases"/>
    <property type="match status" value="1"/>
</dbReference>
<comment type="cofactor">
    <cofactor evidence="2">
        <name>Mn(2+)</name>
        <dbReference type="ChEBI" id="CHEBI:29035"/>
    </cofactor>
    <text evidence="2">The Mn(2+) ion enhances activity.</text>
</comment>
<gene>
    <name evidence="4" type="primary">yxeP_1</name>
    <name evidence="4" type="ORF">Pla163_05330</name>
</gene>
<protein>
    <submittedName>
        <fullName evidence="4">Putative hydrolase YxeP</fullName>
        <ecNumber evidence="4">3.-.-.-</ecNumber>
    </submittedName>
</protein>
<name>A0A518CW57_9BACT</name>
<dbReference type="Pfam" id="PF07687">
    <property type="entry name" value="M20_dimer"/>
    <property type="match status" value="1"/>
</dbReference>
<dbReference type="EC" id="3.-.-.-" evidence="4"/>
<dbReference type="InterPro" id="IPR011650">
    <property type="entry name" value="Peptidase_M20_dimer"/>
</dbReference>
<dbReference type="FunFam" id="3.30.70.360:FF:000001">
    <property type="entry name" value="N-acetyldiaminopimelate deacetylase"/>
    <property type="match status" value="1"/>
</dbReference>
<keyword evidence="2" id="KW-0464">Manganese</keyword>
<dbReference type="OrthoDB" id="9776731at2"/>
<dbReference type="RefSeq" id="WP_145183109.1">
    <property type="nucleotide sequence ID" value="NZ_CP036290.1"/>
</dbReference>
<keyword evidence="5" id="KW-1185">Reference proteome</keyword>
<dbReference type="PIRSF" id="PIRSF005962">
    <property type="entry name" value="Pept_M20D_amidohydro"/>
    <property type="match status" value="1"/>
</dbReference>
<evidence type="ECO:0000256" key="1">
    <source>
        <dbReference type="ARBA" id="ARBA00022801"/>
    </source>
</evidence>
<evidence type="ECO:0000313" key="4">
    <source>
        <dbReference type="EMBL" id="QDU83434.1"/>
    </source>
</evidence>
<dbReference type="InterPro" id="IPR002933">
    <property type="entry name" value="Peptidase_M20"/>
</dbReference>
<dbReference type="GO" id="GO:0019877">
    <property type="term" value="P:diaminopimelate biosynthetic process"/>
    <property type="evidence" value="ECO:0007669"/>
    <property type="project" value="UniProtKB-ARBA"/>
</dbReference>
<dbReference type="SUPFAM" id="SSF53187">
    <property type="entry name" value="Zn-dependent exopeptidases"/>
    <property type="match status" value="1"/>
</dbReference>
<feature type="binding site" evidence="2">
    <location>
        <position position="101"/>
    </location>
    <ligand>
        <name>Mn(2+)</name>
        <dbReference type="ChEBI" id="CHEBI:29035"/>
        <label>2</label>
    </ligand>
</feature>
<dbReference type="InterPro" id="IPR036264">
    <property type="entry name" value="Bact_exopeptidase_dim_dom"/>
</dbReference>
<dbReference type="NCBIfam" id="TIGR01891">
    <property type="entry name" value="amidohydrolases"/>
    <property type="match status" value="1"/>
</dbReference>
<dbReference type="Gene3D" id="3.30.70.360">
    <property type="match status" value="1"/>
</dbReference>
<feature type="binding site" evidence="2">
    <location>
        <position position="162"/>
    </location>
    <ligand>
        <name>Mn(2+)</name>
        <dbReference type="ChEBI" id="CHEBI:29035"/>
        <label>2</label>
    </ligand>
</feature>
<dbReference type="GO" id="GO:0046872">
    <property type="term" value="F:metal ion binding"/>
    <property type="evidence" value="ECO:0007669"/>
    <property type="project" value="UniProtKB-KW"/>
</dbReference>
<reference evidence="4 5" key="1">
    <citation type="submission" date="2019-02" db="EMBL/GenBank/DDBJ databases">
        <title>Deep-cultivation of Planctomycetes and their phenomic and genomic characterization uncovers novel biology.</title>
        <authorList>
            <person name="Wiegand S."/>
            <person name="Jogler M."/>
            <person name="Boedeker C."/>
            <person name="Pinto D."/>
            <person name="Vollmers J."/>
            <person name="Rivas-Marin E."/>
            <person name="Kohn T."/>
            <person name="Peeters S.H."/>
            <person name="Heuer A."/>
            <person name="Rast P."/>
            <person name="Oberbeckmann S."/>
            <person name="Bunk B."/>
            <person name="Jeske O."/>
            <person name="Meyerdierks A."/>
            <person name="Storesund J.E."/>
            <person name="Kallscheuer N."/>
            <person name="Luecker S."/>
            <person name="Lage O.M."/>
            <person name="Pohl T."/>
            <person name="Merkel B.J."/>
            <person name="Hornburger P."/>
            <person name="Mueller R.-W."/>
            <person name="Bruemmer F."/>
            <person name="Labrenz M."/>
            <person name="Spormann A.M."/>
            <person name="Op den Camp H."/>
            <person name="Overmann J."/>
            <person name="Amann R."/>
            <person name="Jetten M.S.M."/>
            <person name="Mascher T."/>
            <person name="Medema M.H."/>
            <person name="Devos D.P."/>
            <person name="Kaster A.-K."/>
            <person name="Ovreas L."/>
            <person name="Rohde M."/>
            <person name="Galperin M.Y."/>
            <person name="Jogler C."/>
        </authorList>
    </citation>
    <scope>NUCLEOTIDE SEQUENCE [LARGE SCALE GENOMIC DNA]</scope>
    <source>
        <strain evidence="4 5">Pla163</strain>
    </source>
</reference>
<accession>A0A518CW57</accession>
<sequence>MKTLPEIEAFNDDLVAWRRDFHAHPEIGYEEVRTSGLVAERLASWGIEVHRGLGVTGVVGVLHGRQPGGSIGIRADMDALPMEEEGDVPHRSTIPGKFHGCGHDGHTTMLLGAARALAAKPDFKGTVNFIFQPAEEGLAGGKAMVEEGLFERFPCDEVYGLHNWPELPYGKAAAQAGPIMAASDFFDIEIDGVGAHAAMPHKGVDPIVVAAHVITALQTLVSRSTDPLDSAVISVTKVEAGSAYNVIPARAVLRGTCRTLRPETRDAMEAGIARVAENTARAFGARATADFRRNYPPTVNHAVQADKAATALATVMGAENVLRDASPSMGGEDFAFMLEKRPGCYLWLGAGGSPTSCNVHHPNYDFNDDLLPVGASLWVELVGQVLGRAE</sequence>
<keyword evidence="2" id="KW-0479">Metal-binding</keyword>